<evidence type="ECO:0000259" key="3">
    <source>
        <dbReference type="Pfam" id="PF00156"/>
    </source>
</evidence>
<evidence type="ECO:0000313" key="5">
    <source>
        <dbReference type="Proteomes" id="UP000256629"/>
    </source>
</evidence>
<dbReference type="InterPro" id="IPR029057">
    <property type="entry name" value="PRTase-like"/>
</dbReference>
<dbReference type="InterPro" id="IPR000836">
    <property type="entry name" value="PRTase_dom"/>
</dbReference>
<dbReference type="Proteomes" id="UP000256629">
    <property type="component" value="Unassembled WGS sequence"/>
</dbReference>
<keyword evidence="1 4" id="KW-0328">Glycosyltransferase</keyword>
<dbReference type="PANTHER" id="PTHR43363">
    <property type="entry name" value="HYPOXANTHINE PHOSPHORIBOSYLTRANSFERASE"/>
    <property type="match status" value="1"/>
</dbReference>
<dbReference type="GO" id="GO:0016757">
    <property type="term" value="F:glycosyltransferase activity"/>
    <property type="evidence" value="ECO:0007669"/>
    <property type="project" value="UniProtKB-KW"/>
</dbReference>
<dbReference type="PANTHER" id="PTHR43363:SF1">
    <property type="entry name" value="HYPOXANTHINE-GUANINE PHOSPHORIBOSYLTRANSFERASE"/>
    <property type="match status" value="1"/>
</dbReference>
<dbReference type="EMBL" id="QRDX01000004">
    <property type="protein sequence ID" value="RED48417.1"/>
    <property type="molecule type" value="Genomic_DNA"/>
</dbReference>
<keyword evidence="2 4" id="KW-0808">Transferase</keyword>
<dbReference type="OrthoDB" id="7375662at2"/>
<proteinExistence type="predicted"/>
<sequence length="200" mass="22925">MEVVTLNQKKFEESCGVLFSMIKNKPDLVVGILEGGGYVVNRMIKESKIDSVIFKSVKLQRDNPFKNSKIIKFFLKVLPYIVLNKIRVFESKKAKESIDKINLSEILKCEINVDSISNIINVEQILIIDDAIDTGKTMSIVKNNLSKIFPGTRIEIAVISWTLTGSIIKPDYYLYKEELVRFPWAKDYKGKDFEKKCFSS</sequence>
<gene>
    <name evidence="4" type="ORF">DFQ02_104263</name>
</gene>
<keyword evidence="5" id="KW-1185">Reference proteome</keyword>
<feature type="domain" description="Phosphoribosyltransferase" evidence="3">
    <location>
        <begin position="22"/>
        <end position="159"/>
    </location>
</feature>
<evidence type="ECO:0000256" key="1">
    <source>
        <dbReference type="ARBA" id="ARBA00022676"/>
    </source>
</evidence>
<dbReference type="SUPFAM" id="SSF53271">
    <property type="entry name" value="PRTase-like"/>
    <property type="match status" value="1"/>
</dbReference>
<dbReference type="Pfam" id="PF00156">
    <property type="entry name" value="Pribosyltran"/>
    <property type="match status" value="1"/>
</dbReference>
<accession>A0A3D9HG06</accession>
<evidence type="ECO:0000256" key="2">
    <source>
        <dbReference type="ARBA" id="ARBA00022679"/>
    </source>
</evidence>
<dbReference type="Gene3D" id="3.40.50.2020">
    <property type="match status" value="1"/>
</dbReference>
<name>A0A3D9HG06_9FLAO</name>
<dbReference type="AlphaFoldDB" id="A0A3D9HG06"/>
<reference evidence="4 5" key="1">
    <citation type="submission" date="2018-07" db="EMBL/GenBank/DDBJ databases">
        <title>Genomic Encyclopedia of Type Strains, Phase III (KMG-III): the genomes of soil and plant-associated and newly described type strains.</title>
        <authorList>
            <person name="Whitman W."/>
        </authorList>
    </citation>
    <scope>NUCLEOTIDE SEQUENCE [LARGE SCALE GENOMIC DNA]</scope>
    <source>
        <strain evidence="4 5">CECT 8487</strain>
    </source>
</reference>
<evidence type="ECO:0000313" key="4">
    <source>
        <dbReference type="EMBL" id="RED48417.1"/>
    </source>
</evidence>
<protein>
    <submittedName>
        <fullName evidence="4">Hypoxanthine phosphoribosyltransferase</fullName>
    </submittedName>
</protein>
<comment type="caution">
    <text evidence="4">The sequence shown here is derived from an EMBL/GenBank/DDBJ whole genome shotgun (WGS) entry which is preliminary data.</text>
</comment>
<organism evidence="4 5">
    <name type="scientific">Seonamhaeicola aphaedonensis</name>
    <dbReference type="NCBI Taxonomy" id="1461338"/>
    <lineage>
        <taxon>Bacteria</taxon>
        <taxon>Pseudomonadati</taxon>
        <taxon>Bacteroidota</taxon>
        <taxon>Flavobacteriia</taxon>
        <taxon>Flavobacteriales</taxon>
        <taxon>Flavobacteriaceae</taxon>
    </lineage>
</organism>